<feature type="coiled-coil region" evidence="1">
    <location>
        <begin position="233"/>
        <end position="291"/>
    </location>
</feature>
<dbReference type="PANTHER" id="PTHR37314:SF4">
    <property type="entry name" value="UPF0700 TRANSMEMBRANE PROTEIN YOAK"/>
    <property type="match status" value="1"/>
</dbReference>
<gene>
    <name evidence="3" type="ORF">HMPREF9220_0027</name>
</gene>
<sequence length="292" mass="33492">MFDGSLYVEKFKIQCKKLCDKEKQMSDTVIVMALLTISGGLQDAYSYFIRGKVFANAQTGNVVFMSEHIFLGQWESFFKYLIPLLAFMAGVFVATKIRSRYQMHNIFHWRQRIVLIEVILLFIVGMLPCTEQINFIANAMTSFACAMQVQSFRKVNGFPYASTMCIGNMRRGISALSVYIETGDDSFLHQTAHYLGVILLFAFGAGLGGGLAHIIGVKMIWISCILLSFTLLLMFVKNEEEELLEEEEEIIREEDALRKREEALELEELQLLEQEEEREREELENKNNNGNK</sequence>
<evidence type="ECO:0000256" key="2">
    <source>
        <dbReference type="SAM" id="Phobius"/>
    </source>
</evidence>
<dbReference type="AlphaFoldDB" id="E4L7M2"/>
<feature type="transmembrane region" description="Helical" evidence="2">
    <location>
        <begin position="219"/>
        <end position="236"/>
    </location>
</feature>
<dbReference type="Proteomes" id="UP000004594">
    <property type="component" value="Unassembled WGS sequence"/>
</dbReference>
<proteinExistence type="predicted"/>
<evidence type="ECO:0000313" key="4">
    <source>
        <dbReference type="Proteomes" id="UP000004594"/>
    </source>
</evidence>
<feature type="transmembrane region" description="Helical" evidence="2">
    <location>
        <begin position="77"/>
        <end position="94"/>
    </location>
</feature>
<name>E4L7M2_9FIRM</name>
<evidence type="ECO:0000256" key="1">
    <source>
        <dbReference type="SAM" id="Coils"/>
    </source>
</evidence>
<comment type="caution">
    <text evidence="3">The sequence shown here is derived from an EMBL/GenBank/DDBJ whole genome shotgun (WGS) entry which is preliminary data.</text>
</comment>
<dbReference type="InterPro" id="IPR010699">
    <property type="entry name" value="DUF1275"/>
</dbReference>
<keyword evidence="2" id="KW-0812">Transmembrane</keyword>
<feature type="transmembrane region" description="Helical" evidence="2">
    <location>
        <begin position="192"/>
        <end position="212"/>
    </location>
</feature>
<protein>
    <recommendedName>
        <fullName evidence="5">DUF1275 domain-containing protein</fullName>
    </recommendedName>
</protein>
<keyword evidence="1" id="KW-0175">Coiled coil</keyword>
<dbReference type="Pfam" id="PF06912">
    <property type="entry name" value="DUF1275"/>
    <property type="match status" value="1"/>
</dbReference>
<dbReference type="eggNOG" id="COG3619">
    <property type="taxonomic scope" value="Bacteria"/>
</dbReference>
<feature type="transmembrane region" description="Helical" evidence="2">
    <location>
        <begin position="114"/>
        <end position="133"/>
    </location>
</feature>
<keyword evidence="2" id="KW-1133">Transmembrane helix</keyword>
<organism evidence="3 4">
    <name type="scientific">Dialister micraerophilus UPII 345-E</name>
    <dbReference type="NCBI Taxonomy" id="910314"/>
    <lineage>
        <taxon>Bacteria</taxon>
        <taxon>Bacillati</taxon>
        <taxon>Bacillota</taxon>
        <taxon>Negativicutes</taxon>
        <taxon>Veillonellales</taxon>
        <taxon>Veillonellaceae</taxon>
        <taxon>Dialister</taxon>
    </lineage>
</organism>
<accession>E4L7M2</accession>
<dbReference type="EMBL" id="AENT01000007">
    <property type="protein sequence ID" value="EFR43220.1"/>
    <property type="molecule type" value="Genomic_DNA"/>
</dbReference>
<keyword evidence="2" id="KW-0472">Membrane</keyword>
<dbReference type="PANTHER" id="PTHR37314">
    <property type="entry name" value="SLR0142 PROTEIN"/>
    <property type="match status" value="1"/>
</dbReference>
<evidence type="ECO:0000313" key="3">
    <source>
        <dbReference type="EMBL" id="EFR43220.1"/>
    </source>
</evidence>
<reference evidence="3 4" key="1">
    <citation type="submission" date="2010-11" db="EMBL/GenBank/DDBJ databases">
        <authorList>
            <person name="Durkin A.S."/>
            <person name="Madupu R."/>
            <person name="Torralba M."/>
            <person name="Gillis M."/>
            <person name="Methe B."/>
            <person name="Sutton G."/>
            <person name="Nelson K.E."/>
        </authorList>
    </citation>
    <scope>NUCLEOTIDE SEQUENCE [LARGE SCALE GENOMIC DNA]</scope>
    <source>
        <strain evidence="3 4">UPII 345-E</strain>
    </source>
</reference>
<evidence type="ECO:0008006" key="5">
    <source>
        <dbReference type="Google" id="ProtNLM"/>
    </source>
</evidence>
<dbReference type="OrthoDB" id="7057004at2"/>
<dbReference type="RefSeq" id="WP_007554060.1">
    <property type="nucleotide sequence ID" value="NZ_AENT01000007.1"/>
</dbReference>